<sequence>MKIFPEFSWPLHFLQNWELLTSDQWTLNTVGGYRLELTGSPRQLRLPSPHHLNPSKLALVEDEITSLLDKKAIVSVPHHRKLFYSNLFLVEKRGEGHHPVIKLSSLNSFVHHHHFKMEDLKVVADILCPQDVMSKIDLKDAYFAVPIDLEHQKLLCFQFQNVTYQFKCLPFSLTSAPRVFTKVLKPLVAFEMEFLGVLVSSIHMSFSLPDSKVVNLQNECRRLLSSKTPSQSDLAHLSGKMIAAKAAVFQAPLHYRALQHQKNSLDIQRVPVHQKVIFDVEALLDLEWSNAQLERFYSYLPDPLAEQFDALVQPWREENAYAFPPFQLDQQISEEDKPRKSNTVDCLPSVASAGMQDGVLGITSLQKASQKKLQIFSSLPNADQQMLSTSLVGLSGVTGVANNRLITFDQLSAISSTVPPLVRTPLARHKIVCSFMKGVFNKRPPKPRYSNTWEVSLVTGLFEKWPINRNLELKCLSRKCAILLALISAKQQSDLHALDLEFVQFLPEGVEFRIPGLTKTRTPGKDVVFFFPALEDNVQLCPMACLREYIKKTEKLCNHGGVNKPSFLATQKPFSPVSLTSISRWLKLTLQDTGIDTSVFKAHLTQGASSSAARQGGVSVKDILAAADWSRETTFNHFYRRPRHSASFGRAVIS</sequence>
<evidence type="ECO:0008006" key="4">
    <source>
        <dbReference type="Google" id="ProtNLM"/>
    </source>
</evidence>
<dbReference type="SUPFAM" id="SSF56349">
    <property type="entry name" value="DNA breaking-rejoining enzymes"/>
    <property type="match status" value="1"/>
</dbReference>
<dbReference type="InterPro" id="IPR013762">
    <property type="entry name" value="Integrase-like_cat_sf"/>
</dbReference>
<dbReference type="Proteomes" id="UP000225706">
    <property type="component" value="Unassembled WGS sequence"/>
</dbReference>
<keyword evidence="3" id="KW-1185">Reference proteome</keyword>
<organism evidence="2 3">
    <name type="scientific">Stylophora pistillata</name>
    <name type="common">Smooth cauliflower coral</name>
    <dbReference type="NCBI Taxonomy" id="50429"/>
    <lineage>
        <taxon>Eukaryota</taxon>
        <taxon>Metazoa</taxon>
        <taxon>Cnidaria</taxon>
        <taxon>Anthozoa</taxon>
        <taxon>Hexacorallia</taxon>
        <taxon>Scleractinia</taxon>
        <taxon>Astrocoeniina</taxon>
        <taxon>Pocilloporidae</taxon>
        <taxon>Stylophora</taxon>
    </lineage>
</organism>
<comment type="caution">
    <text evidence="2">The sequence shown here is derived from an EMBL/GenBank/DDBJ whole genome shotgun (WGS) entry which is preliminary data.</text>
</comment>
<dbReference type="Gene3D" id="3.30.70.270">
    <property type="match status" value="1"/>
</dbReference>
<dbReference type="AlphaFoldDB" id="A0A2B4R304"/>
<evidence type="ECO:0000313" key="3">
    <source>
        <dbReference type="Proteomes" id="UP000225706"/>
    </source>
</evidence>
<dbReference type="GO" id="GO:0015074">
    <property type="term" value="P:DNA integration"/>
    <property type="evidence" value="ECO:0007669"/>
    <property type="project" value="InterPro"/>
</dbReference>
<evidence type="ECO:0000256" key="1">
    <source>
        <dbReference type="ARBA" id="ARBA00023172"/>
    </source>
</evidence>
<dbReference type="InterPro" id="IPR011010">
    <property type="entry name" value="DNA_brk_join_enz"/>
</dbReference>
<dbReference type="GO" id="GO:0003677">
    <property type="term" value="F:DNA binding"/>
    <property type="evidence" value="ECO:0007669"/>
    <property type="project" value="InterPro"/>
</dbReference>
<protein>
    <recommendedName>
        <fullName evidence="4">Reverse transcriptase domain-containing protein</fullName>
    </recommendedName>
</protein>
<dbReference type="InterPro" id="IPR043502">
    <property type="entry name" value="DNA/RNA_pol_sf"/>
</dbReference>
<accession>A0A2B4R304</accession>
<dbReference type="Gene3D" id="1.10.443.10">
    <property type="entry name" value="Intergrase catalytic core"/>
    <property type="match status" value="1"/>
</dbReference>
<evidence type="ECO:0000313" key="2">
    <source>
        <dbReference type="EMBL" id="PFX12724.1"/>
    </source>
</evidence>
<dbReference type="PANTHER" id="PTHR35617">
    <property type="entry name" value="PHAGE_INTEGRASE DOMAIN-CONTAINING PROTEIN"/>
    <property type="match status" value="1"/>
</dbReference>
<reference evidence="3" key="1">
    <citation type="journal article" date="2017" name="bioRxiv">
        <title>Comparative analysis of the genomes of Stylophora pistillata and Acropora digitifera provides evidence for extensive differences between species of corals.</title>
        <authorList>
            <person name="Voolstra C.R."/>
            <person name="Li Y."/>
            <person name="Liew Y.J."/>
            <person name="Baumgarten S."/>
            <person name="Zoccola D."/>
            <person name="Flot J.-F."/>
            <person name="Tambutte S."/>
            <person name="Allemand D."/>
            <person name="Aranda M."/>
        </authorList>
    </citation>
    <scope>NUCLEOTIDE SEQUENCE [LARGE SCALE GENOMIC DNA]</scope>
</reference>
<gene>
    <name evidence="2" type="ORF">AWC38_SpisGene23265</name>
</gene>
<dbReference type="EMBL" id="LSMT01001214">
    <property type="protein sequence ID" value="PFX12724.1"/>
    <property type="molecule type" value="Genomic_DNA"/>
</dbReference>
<dbReference type="Gene3D" id="3.10.10.10">
    <property type="entry name" value="HIV Type 1 Reverse Transcriptase, subunit A, domain 1"/>
    <property type="match status" value="1"/>
</dbReference>
<dbReference type="InterPro" id="IPR043128">
    <property type="entry name" value="Rev_trsase/Diguanyl_cyclase"/>
</dbReference>
<name>A0A2B4R304_STYPI</name>
<dbReference type="PANTHER" id="PTHR35617:SF3">
    <property type="entry name" value="CORE-BINDING (CB) DOMAIN-CONTAINING PROTEIN"/>
    <property type="match status" value="1"/>
</dbReference>
<dbReference type="OrthoDB" id="2371919at2759"/>
<dbReference type="SUPFAM" id="SSF56672">
    <property type="entry name" value="DNA/RNA polymerases"/>
    <property type="match status" value="1"/>
</dbReference>
<keyword evidence="1" id="KW-0233">DNA recombination</keyword>
<proteinExistence type="predicted"/>
<dbReference type="GO" id="GO:0006310">
    <property type="term" value="P:DNA recombination"/>
    <property type="evidence" value="ECO:0007669"/>
    <property type="project" value="UniProtKB-KW"/>
</dbReference>